<accession>A0AAD9LI50</accession>
<dbReference type="InterPro" id="IPR013144">
    <property type="entry name" value="CRA_dom"/>
</dbReference>
<sequence>MPDGLGQHGLIDEGSKGADELDASDFYDKDGNFDIKTLIATLKTIDIDEKDLESMVSNYMFNNMYGESYSNFLEETGYEGPNLKDAISRRHDVRKAILEYRIQDAIDITNDIDAKILEDNVDILFNLLSVTMMEIIKKGDMMEAIRYARETLAPLVKRERKLVDKLEDIMSLFSINDMNSREAADAISKAYLPQEVAKQLDKAVLERYQMDRSILEYLLKESRWLKDKLYTKIGWKEIVYNDVANICFRLRDP</sequence>
<evidence type="ECO:0000313" key="3">
    <source>
        <dbReference type="Proteomes" id="UP001195914"/>
    </source>
</evidence>
<dbReference type="EMBL" id="JAHBMH010000033">
    <property type="protein sequence ID" value="KAK1937251.1"/>
    <property type="molecule type" value="Genomic_DNA"/>
</dbReference>
<evidence type="ECO:0000313" key="2">
    <source>
        <dbReference type="EMBL" id="KAK1937251.1"/>
    </source>
</evidence>
<dbReference type="PANTHER" id="PTHR12864">
    <property type="entry name" value="RAN BINDING PROTEIN 9-RELATED"/>
    <property type="match status" value="1"/>
</dbReference>
<dbReference type="Proteomes" id="UP001195914">
    <property type="component" value="Unassembled WGS sequence"/>
</dbReference>
<reference evidence="2" key="1">
    <citation type="journal article" date="2014" name="Nucleic Acids Res.">
        <title>The evolutionary dynamics of variant antigen genes in Babesia reveal a history of genomic innovation underlying host-parasite interaction.</title>
        <authorList>
            <person name="Jackson A.P."/>
            <person name="Otto T.D."/>
            <person name="Darby A."/>
            <person name="Ramaprasad A."/>
            <person name="Xia D."/>
            <person name="Echaide I.E."/>
            <person name="Farber M."/>
            <person name="Gahlot S."/>
            <person name="Gamble J."/>
            <person name="Gupta D."/>
            <person name="Gupta Y."/>
            <person name="Jackson L."/>
            <person name="Malandrin L."/>
            <person name="Malas T.B."/>
            <person name="Moussa E."/>
            <person name="Nair M."/>
            <person name="Reid A.J."/>
            <person name="Sanders M."/>
            <person name="Sharma J."/>
            <person name="Tracey A."/>
            <person name="Quail M.A."/>
            <person name="Weir W."/>
            <person name="Wastling J.M."/>
            <person name="Hall N."/>
            <person name="Willadsen P."/>
            <person name="Lingelbach K."/>
            <person name="Shiels B."/>
            <person name="Tait A."/>
            <person name="Berriman M."/>
            <person name="Allred D.R."/>
            <person name="Pain A."/>
        </authorList>
    </citation>
    <scope>NUCLEOTIDE SEQUENCE</scope>
    <source>
        <strain evidence="2">1802A</strain>
    </source>
</reference>
<dbReference type="AlphaFoldDB" id="A0AAD9LI50"/>
<protein>
    <recommendedName>
        <fullName evidence="1">CTLH domain-containing protein</fullName>
    </recommendedName>
</protein>
<keyword evidence="3" id="KW-1185">Reference proteome</keyword>
<dbReference type="PROSITE" id="PS50897">
    <property type="entry name" value="CTLH"/>
    <property type="match status" value="1"/>
</dbReference>
<evidence type="ECO:0000259" key="1">
    <source>
        <dbReference type="PROSITE" id="PS50897"/>
    </source>
</evidence>
<organism evidence="2 3">
    <name type="scientific">Babesia divergens</name>
    <dbReference type="NCBI Taxonomy" id="32595"/>
    <lineage>
        <taxon>Eukaryota</taxon>
        <taxon>Sar</taxon>
        <taxon>Alveolata</taxon>
        <taxon>Apicomplexa</taxon>
        <taxon>Aconoidasida</taxon>
        <taxon>Piroplasmida</taxon>
        <taxon>Babesiidae</taxon>
        <taxon>Babesia</taxon>
    </lineage>
</organism>
<dbReference type="Pfam" id="PF10607">
    <property type="entry name" value="CTLH"/>
    <property type="match status" value="1"/>
</dbReference>
<feature type="domain" description="CTLH" evidence="1">
    <location>
        <begin position="86"/>
        <end position="143"/>
    </location>
</feature>
<gene>
    <name evidence="2" type="ORF">X943_000456</name>
</gene>
<dbReference type="InterPro" id="IPR024964">
    <property type="entry name" value="CTLH/CRA"/>
</dbReference>
<comment type="caution">
    <text evidence="2">The sequence shown here is derived from an EMBL/GenBank/DDBJ whole genome shotgun (WGS) entry which is preliminary data.</text>
</comment>
<dbReference type="InterPro" id="IPR006595">
    <property type="entry name" value="CTLH_C"/>
</dbReference>
<proteinExistence type="predicted"/>
<dbReference type="SMART" id="SM00757">
    <property type="entry name" value="CRA"/>
    <property type="match status" value="1"/>
</dbReference>
<dbReference type="InterPro" id="IPR050618">
    <property type="entry name" value="Ubq-SigPath_Reg"/>
</dbReference>
<name>A0AAD9LI50_BABDI</name>
<reference evidence="2" key="2">
    <citation type="submission" date="2021-05" db="EMBL/GenBank/DDBJ databases">
        <authorList>
            <person name="Pain A."/>
        </authorList>
    </citation>
    <scope>NUCLEOTIDE SEQUENCE</scope>
    <source>
        <strain evidence="2">1802A</strain>
    </source>
</reference>
<dbReference type="SMART" id="SM00668">
    <property type="entry name" value="CTLH"/>
    <property type="match status" value="1"/>
</dbReference>